<name>A0A1F4RZ43_UNCSA</name>
<accession>A0A1F4RZ43</accession>
<reference evidence="11 12" key="1">
    <citation type="journal article" date="2016" name="Nat. Commun.">
        <title>Thousands of microbial genomes shed light on interconnected biogeochemical processes in an aquifer system.</title>
        <authorList>
            <person name="Anantharaman K."/>
            <person name="Brown C.T."/>
            <person name="Hug L.A."/>
            <person name="Sharon I."/>
            <person name="Castelle C.J."/>
            <person name="Probst A.J."/>
            <person name="Thomas B.C."/>
            <person name="Singh A."/>
            <person name="Wilkins M.J."/>
            <person name="Karaoz U."/>
            <person name="Brodie E.L."/>
            <person name="Williams K.H."/>
            <person name="Hubbard S.S."/>
            <person name="Banfield J.F."/>
        </authorList>
    </citation>
    <scope>NUCLEOTIDE SEQUENCE [LARGE SCALE GENOMIC DNA]</scope>
</reference>
<organism evidence="11 12">
    <name type="scientific">candidate division WOR-1 bacterium RIFOXYB2_FULL_36_35</name>
    <dbReference type="NCBI Taxonomy" id="1802578"/>
    <lineage>
        <taxon>Bacteria</taxon>
        <taxon>Bacillati</taxon>
        <taxon>Saganbacteria</taxon>
    </lineage>
</organism>
<evidence type="ECO:0000256" key="6">
    <source>
        <dbReference type="ARBA" id="ARBA00022741"/>
    </source>
</evidence>
<gene>
    <name evidence="11" type="ORF">A2290_09010</name>
</gene>
<evidence type="ECO:0000256" key="2">
    <source>
        <dbReference type="ARBA" id="ARBA00022649"/>
    </source>
</evidence>
<dbReference type="PANTHER" id="PTHR33571:SF19">
    <property type="entry name" value="PROTEIN ADENYLYLTRANSFERASE MJ0128-RELATED"/>
    <property type="match status" value="1"/>
</dbReference>
<dbReference type="EMBL" id="MEUA01000056">
    <property type="protein sequence ID" value="OGC13417.1"/>
    <property type="molecule type" value="Genomic_DNA"/>
</dbReference>
<protein>
    <submittedName>
        <fullName evidence="11">Nucleotidyltransferase</fullName>
    </submittedName>
</protein>
<dbReference type="Proteomes" id="UP000177905">
    <property type="component" value="Unassembled WGS sequence"/>
</dbReference>
<keyword evidence="5" id="KW-0479">Metal-binding</keyword>
<evidence type="ECO:0000313" key="12">
    <source>
        <dbReference type="Proteomes" id="UP000177905"/>
    </source>
</evidence>
<evidence type="ECO:0000256" key="9">
    <source>
        <dbReference type="ARBA" id="ARBA00038276"/>
    </source>
</evidence>
<evidence type="ECO:0000256" key="3">
    <source>
        <dbReference type="ARBA" id="ARBA00022679"/>
    </source>
</evidence>
<comment type="cofactor">
    <cofactor evidence="1">
        <name>Mg(2+)</name>
        <dbReference type="ChEBI" id="CHEBI:18420"/>
    </cofactor>
</comment>
<feature type="domain" description="Polymerase nucleotidyl transferase" evidence="10">
    <location>
        <begin position="16"/>
        <end position="97"/>
    </location>
</feature>
<comment type="caution">
    <text evidence="11">The sequence shown here is derived from an EMBL/GenBank/DDBJ whole genome shotgun (WGS) entry which is preliminary data.</text>
</comment>
<dbReference type="SUPFAM" id="SSF81301">
    <property type="entry name" value="Nucleotidyltransferase"/>
    <property type="match status" value="1"/>
</dbReference>
<dbReference type="InterPro" id="IPR052038">
    <property type="entry name" value="Type-VII_TA_antitoxin"/>
</dbReference>
<keyword evidence="8" id="KW-0460">Magnesium</keyword>
<proteinExistence type="inferred from homology"/>
<evidence type="ECO:0000256" key="4">
    <source>
        <dbReference type="ARBA" id="ARBA00022695"/>
    </source>
</evidence>
<evidence type="ECO:0000256" key="8">
    <source>
        <dbReference type="ARBA" id="ARBA00022842"/>
    </source>
</evidence>
<dbReference type="InterPro" id="IPR002934">
    <property type="entry name" value="Polymerase_NTP_transf_dom"/>
</dbReference>
<evidence type="ECO:0000256" key="5">
    <source>
        <dbReference type="ARBA" id="ARBA00022723"/>
    </source>
</evidence>
<dbReference type="AlphaFoldDB" id="A0A1F4RZ43"/>
<dbReference type="Pfam" id="PF01909">
    <property type="entry name" value="NTP_transf_2"/>
    <property type="match status" value="1"/>
</dbReference>
<dbReference type="InterPro" id="IPR043519">
    <property type="entry name" value="NT_sf"/>
</dbReference>
<dbReference type="GO" id="GO:0016779">
    <property type="term" value="F:nucleotidyltransferase activity"/>
    <property type="evidence" value="ECO:0007669"/>
    <property type="project" value="UniProtKB-KW"/>
</dbReference>
<keyword evidence="2" id="KW-1277">Toxin-antitoxin system</keyword>
<keyword evidence="7" id="KW-0067">ATP-binding</keyword>
<keyword evidence="3 11" id="KW-0808">Transferase</keyword>
<dbReference type="PANTHER" id="PTHR33571">
    <property type="entry name" value="SSL8005 PROTEIN"/>
    <property type="match status" value="1"/>
</dbReference>
<comment type="similarity">
    <text evidence="9">Belongs to the MntA antitoxin family.</text>
</comment>
<evidence type="ECO:0000256" key="1">
    <source>
        <dbReference type="ARBA" id="ARBA00001946"/>
    </source>
</evidence>
<evidence type="ECO:0000256" key="7">
    <source>
        <dbReference type="ARBA" id="ARBA00022840"/>
    </source>
</evidence>
<sequence length="98" mass="11386">MNKLTEQIKNKIKDNRDFLEKEYKIKQIGIFGSTVRGDARKDSDVDVVVDFSEPMGFFKFIRLEGYLSSILSKRVDLISKKALKPIIKDDILKEVEYV</sequence>
<evidence type="ECO:0000259" key="10">
    <source>
        <dbReference type="Pfam" id="PF01909"/>
    </source>
</evidence>
<dbReference type="GO" id="GO:0005524">
    <property type="term" value="F:ATP binding"/>
    <property type="evidence" value="ECO:0007669"/>
    <property type="project" value="UniProtKB-KW"/>
</dbReference>
<dbReference type="GO" id="GO:0046872">
    <property type="term" value="F:metal ion binding"/>
    <property type="evidence" value="ECO:0007669"/>
    <property type="project" value="UniProtKB-KW"/>
</dbReference>
<keyword evidence="6" id="KW-0547">Nucleotide-binding</keyword>
<keyword evidence="4" id="KW-0548">Nucleotidyltransferase</keyword>
<evidence type="ECO:0000313" key="11">
    <source>
        <dbReference type="EMBL" id="OGC13417.1"/>
    </source>
</evidence>
<dbReference type="Gene3D" id="3.30.460.10">
    <property type="entry name" value="Beta Polymerase, domain 2"/>
    <property type="match status" value="1"/>
</dbReference>